<dbReference type="PANTHER" id="PTHR12553">
    <property type="entry name" value="ZINC PHOSPHODIESTERASE ELAC PROTEIN 2"/>
    <property type="match status" value="1"/>
</dbReference>
<evidence type="ECO:0000256" key="9">
    <source>
        <dbReference type="ARBA" id="ARBA00022801"/>
    </source>
</evidence>
<dbReference type="Pfam" id="PF12706">
    <property type="entry name" value="Lactamase_B_2"/>
    <property type="match status" value="1"/>
</dbReference>
<evidence type="ECO:0000256" key="3">
    <source>
        <dbReference type="ARBA" id="ARBA00007823"/>
    </source>
</evidence>
<dbReference type="PANTHER" id="PTHR12553:SF49">
    <property type="entry name" value="ZINC PHOSPHODIESTERASE ELAC PROTEIN 2"/>
    <property type="match status" value="1"/>
</dbReference>
<comment type="similarity">
    <text evidence="3">Belongs to the RNase Z family.</text>
</comment>
<dbReference type="InterPro" id="IPR036866">
    <property type="entry name" value="RibonucZ/Hydroxyglut_hydro"/>
</dbReference>
<accession>A0A7S2RSN1</accession>
<feature type="region of interest" description="Disordered" evidence="11">
    <location>
        <begin position="188"/>
        <end position="228"/>
    </location>
</feature>
<dbReference type="InterPro" id="IPR027794">
    <property type="entry name" value="tRNase_Z_dom"/>
</dbReference>
<dbReference type="GO" id="GO:0005739">
    <property type="term" value="C:mitochondrion"/>
    <property type="evidence" value="ECO:0007669"/>
    <property type="project" value="TreeGrafter"/>
</dbReference>
<evidence type="ECO:0000256" key="6">
    <source>
        <dbReference type="ARBA" id="ARBA00022722"/>
    </source>
</evidence>
<evidence type="ECO:0000256" key="7">
    <source>
        <dbReference type="ARBA" id="ARBA00022723"/>
    </source>
</evidence>
<evidence type="ECO:0000256" key="5">
    <source>
        <dbReference type="ARBA" id="ARBA00022694"/>
    </source>
</evidence>
<evidence type="ECO:0000256" key="4">
    <source>
        <dbReference type="ARBA" id="ARBA00012477"/>
    </source>
</evidence>
<proteinExistence type="inferred from homology"/>
<protein>
    <recommendedName>
        <fullName evidence="4">ribonuclease Z</fullName>
        <ecNumber evidence="4">3.1.26.11</ecNumber>
    </recommendedName>
</protein>
<dbReference type="EC" id="3.1.26.11" evidence="4"/>
<keyword evidence="8" id="KW-0255">Endonuclease</keyword>
<evidence type="ECO:0000256" key="11">
    <source>
        <dbReference type="SAM" id="MobiDB-lite"/>
    </source>
</evidence>
<evidence type="ECO:0000256" key="1">
    <source>
        <dbReference type="ARBA" id="ARBA00000402"/>
    </source>
</evidence>
<evidence type="ECO:0000259" key="12">
    <source>
        <dbReference type="SMART" id="SM00849"/>
    </source>
</evidence>
<evidence type="ECO:0000313" key="13">
    <source>
        <dbReference type="EMBL" id="CAD9679508.1"/>
    </source>
</evidence>
<dbReference type="GO" id="GO:1990180">
    <property type="term" value="P:mitochondrial tRNA 3'-end processing"/>
    <property type="evidence" value="ECO:0007669"/>
    <property type="project" value="TreeGrafter"/>
</dbReference>
<gene>
    <name evidence="13" type="ORF">QSP1433_LOCUS6572</name>
</gene>
<name>A0A7S2RSN1_9STRA</name>
<comment type="cofactor">
    <cofactor evidence="2">
        <name>Zn(2+)</name>
        <dbReference type="ChEBI" id="CHEBI:29105"/>
    </cofactor>
</comment>
<sequence length="760" mass="84739">MSSFQSTGVECKVVARVLANGTYGTCCSVLVSFEEFEDEEVDAVKGLDGSVKRIFGRYLFNVGEGTQRLCAQYRIKSAKISSVLLTRLDSQHCGGLGGFQFSLADAGSPNLSVRGPEGVCDVMSANSAFIYRRWPETSVQSVQSDSCHKAKYEQLGLAQVLSITLGVELKVSECTDKSYCHWCTIDKRDNESSDGSSEESESSSEESDSSSEESDSSSGEEDSEEEKGNHVDDVALCFILRCWSRLHYNGKTPIKSKAREIIFAVVDCPSEHHIRYLTNSTHFVPGKPCAHEIKVMFHFAPKEVVVDSQYQQWLKSFTETRHILVHPSNFKQRSCLADPFPSSTRWTSSLRVAVPGLFPETNVERTAIRVVGGGQDQAFAKGFLSKGSVVCVEDRLLFGVCFQPDDPEPIHLETSAMYSREKQVLLNADAVKMARNAFAEDSNMLDVSDDESLEDDTAKRRRVENVAQVTFLGTGSAKPSKLRGCSAVLVSFGDGTHALMDVGEGVYGQMTRLYGKDGTLNIIKRLRWVWISHNHLDHHGGVGRILDLYSHGFQVGCQPLLVIAPAKIKAYLETYVKSLGKHRALQTYTFYHCSEVWRCIDGAKSCRVIHCHDSFAFAFPVTVEEKPLKKVWLVYSGDTRPCPSMWHRLRMPPDAGMYTILIHEATFDDSMSDQAIRKKHSTIGEAMDAAKHMHAKLVLLTHFSQRYPKLVSNGESQTYDNAVMASDMMVFPLLADQLTYQHENARMQTLLQHLEKSKIS</sequence>
<keyword evidence="6" id="KW-0540">Nuclease</keyword>
<dbReference type="Pfam" id="PF13691">
    <property type="entry name" value="Lactamase_B_4"/>
    <property type="match status" value="1"/>
</dbReference>
<keyword evidence="5" id="KW-0819">tRNA processing</keyword>
<dbReference type="GO" id="GO:0042781">
    <property type="term" value="F:3'-tRNA processing endoribonuclease activity"/>
    <property type="evidence" value="ECO:0007669"/>
    <property type="project" value="UniProtKB-EC"/>
</dbReference>
<feature type="domain" description="Metallo-beta-lactamase" evidence="12">
    <location>
        <begin position="484"/>
        <end position="680"/>
    </location>
</feature>
<keyword evidence="10" id="KW-0862">Zinc</keyword>
<reference evidence="13" key="1">
    <citation type="submission" date="2021-01" db="EMBL/GenBank/DDBJ databases">
        <authorList>
            <person name="Corre E."/>
            <person name="Pelletier E."/>
            <person name="Niang G."/>
            <person name="Scheremetjew M."/>
            <person name="Finn R."/>
            <person name="Kale V."/>
            <person name="Holt S."/>
            <person name="Cochrane G."/>
            <person name="Meng A."/>
            <person name="Brown T."/>
            <person name="Cohen L."/>
        </authorList>
    </citation>
    <scope>NUCLEOTIDE SEQUENCE</scope>
    <source>
        <strain evidence="13">NY070348D</strain>
    </source>
</reference>
<evidence type="ECO:0000256" key="8">
    <source>
        <dbReference type="ARBA" id="ARBA00022759"/>
    </source>
</evidence>
<dbReference type="Gene3D" id="3.60.15.10">
    <property type="entry name" value="Ribonuclease Z/Hydroxyacylglutathione hydrolase-like"/>
    <property type="match status" value="2"/>
</dbReference>
<dbReference type="SMART" id="SM00849">
    <property type="entry name" value="Lactamase_B"/>
    <property type="match status" value="1"/>
</dbReference>
<keyword evidence="7" id="KW-0479">Metal-binding</keyword>
<dbReference type="SUPFAM" id="SSF56281">
    <property type="entry name" value="Metallo-hydrolase/oxidoreductase"/>
    <property type="match status" value="2"/>
</dbReference>
<dbReference type="InterPro" id="IPR001279">
    <property type="entry name" value="Metallo-B-lactamas"/>
</dbReference>
<comment type="catalytic activity">
    <reaction evidence="1">
        <text>Endonucleolytic cleavage of RNA, removing extra 3' nucleotides from tRNA precursor, generating 3' termini of tRNAs. A 3'-hydroxy group is left at the tRNA terminus and a 5'-phosphoryl group is left at the trailer molecule.</text>
        <dbReference type="EC" id="3.1.26.11"/>
    </reaction>
</comment>
<dbReference type="EMBL" id="HBHK01010524">
    <property type="protein sequence ID" value="CAD9679508.1"/>
    <property type="molecule type" value="Transcribed_RNA"/>
</dbReference>
<evidence type="ECO:0000256" key="2">
    <source>
        <dbReference type="ARBA" id="ARBA00001947"/>
    </source>
</evidence>
<dbReference type="GO" id="GO:0046872">
    <property type="term" value="F:metal ion binding"/>
    <property type="evidence" value="ECO:0007669"/>
    <property type="project" value="UniProtKB-KW"/>
</dbReference>
<organism evidence="13">
    <name type="scientific">Mucochytrium quahogii</name>
    <dbReference type="NCBI Taxonomy" id="96639"/>
    <lineage>
        <taxon>Eukaryota</taxon>
        <taxon>Sar</taxon>
        <taxon>Stramenopiles</taxon>
        <taxon>Bigyra</taxon>
        <taxon>Labyrinthulomycetes</taxon>
        <taxon>Thraustochytrida</taxon>
        <taxon>Thraustochytriidae</taxon>
        <taxon>Mucochytrium</taxon>
    </lineage>
</organism>
<feature type="compositionally biased region" description="Acidic residues" evidence="11">
    <location>
        <begin position="196"/>
        <end position="225"/>
    </location>
</feature>
<dbReference type="AlphaFoldDB" id="A0A7S2RSN1"/>
<dbReference type="InterPro" id="IPR047151">
    <property type="entry name" value="RNZ2-like"/>
</dbReference>
<evidence type="ECO:0000256" key="10">
    <source>
        <dbReference type="ARBA" id="ARBA00022833"/>
    </source>
</evidence>
<keyword evidence="9" id="KW-0378">Hydrolase</keyword>
<dbReference type="CDD" id="cd07718">
    <property type="entry name" value="RNaseZ_ELAC1_ELAC2-C-term-like_MBL-fold"/>
    <property type="match status" value="1"/>
</dbReference>